<dbReference type="InterPro" id="IPR011701">
    <property type="entry name" value="MFS"/>
</dbReference>
<feature type="transmembrane region" description="Helical" evidence="6">
    <location>
        <begin position="415"/>
        <end position="437"/>
    </location>
</feature>
<dbReference type="InterPro" id="IPR020846">
    <property type="entry name" value="MFS_dom"/>
</dbReference>
<evidence type="ECO:0000313" key="8">
    <source>
        <dbReference type="EMBL" id="PRZ41719.1"/>
    </source>
</evidence>
<dbReference type="Gene3D" id="1.20.1720.10">
    <property type="entry name" value="Multidrug resistance protein D"/>
    <property type="match status" value="1"/>
</dbReference>
<evidence type="ECO:0000313" key="9">
    <source>
        <dbReference type="Proteomes" id="UP000237752"/>
    </source>
</evidence>
<feature type="transmembrane region" description="Helical" evidence="6">
    <location>
        <begin position="238"/>
        <end position="257"/>
    </location>
</feature>
<feature type="transmembrane region" description="Helical" evidence="6">
    <location>
        <begin position="269"/>
        <end position="289"/>
    </location>
</feature>
<dbReference type="Gene3D" id="1.20.1250.20">
    <property type="entry name" value="MFS general substrate transporter like domains"/>
    <property type="match status" value="1"/>
</dbReference>
<comment type="subcellular location">
    <subcellularLocation>
        <location evidence="1">Cell membrane</location>
        <topology evidence="1">Multi-pass membrane protein</topology>
    </subcellularLocation>
</comment>
<keyword evidence="9" id="KW-1185">Reference proteome</keyword>
<dbReference type="PANTHER" id="PTHR42718:SF9">
    <property type="entry name" value="MAJOR FACILITATOR SUPERFAMILY MULTIDRUG TRANSPORTER MFSC"/>
    <property type="match status" value="1"/>
</dbReference>
<feature type="transmembrane region" description="Helical" evidence="6">
    <location>
        <begin position="88"/>
        <end position="107"/>
    </location>
</feature>
<evidence type="ECO:0000256" key="3">
    <source>
        <dbReference type="ARBA" id="ARBA00022692"/>
    </source>
</evidence>
<evidence type="ECO:0000256" key="1">
    <source>
        <dbReference type="ARBA" id="ARBA00004651"/>
    </source>
</evidence>
<feature type="transmembrane region" description="Helical" evidence="6">
    <location>
        <begin position="208"/>
        <end position="226"/>
    </location>
</feature>
<dbReference type="PROSITE" id="PS50850">
    <property type="entry name" value="MFS"/>
    <property type="match status" value="1"/>
</dbReference>
<feature type="transmembrane region" description="Helical" evidence="6">
    <location>
        <begin position="56"/>
        <end position="76"/>
    </location>
</feature>
<comment type="caution">
    <text evidence="8">The sequence shown here is derived from an EMBL/GenBank/DDBJ whole genome shotgun (WGS) entry which is preliminary data.</text>
</comment>
<organism evidence="8 9">
    <name type="scientific">Antricoccus suffuscus</name>
    <dbReference type="NCBI Taxonomy" id="1629062"/>
    <lineage>
        <taxon>Bacteria</taxon>
        <taxon>Bacillati</taxon>
        <taxon>Actinomycetota</taxon>
        <taxon>Actinomycetes</taxon>
        <taxon>Geodermatophilales</taxon>
        <taxon>Antricoccaceae</taxon>
        <taxon>Antricoccus</taxon>
    </lineage>
</organism>
<name>A0A2T0ZZD3_9ACTN</name>
<evidence type="ECO:0000256" key="5">
    <source>
        <dbReference type="ARBA" id="ARBA00023136"/>
    </source>
</evidence>
<dbReference type="AlphaFoldDB" id="A0A2T0ZZD3"/>
<evidence type="ECO:0000256" key="2">
    <source>
        <dbReference type="ARBA" id="ARBA00022448"/>
    </source>
</evidence>
<dbReference type="PRINTS" id="PR01036">
    <property type="entry name" value="TCRTETB"/>
</dbReference>
<keyword evidence="3 6" id="KW-0812">Transmembrane</keyword>
<accession>A0A2T0ZZD3</accession>
<dbReference type="InterPro" id="IPR036259">
    <property type="entry name" value="MFS_trans_sf"/>
</dbReference>
<proteinExistence type="predicted"/>
<dbReference type="PANTHER" id="PTHR42718">
    <property type="entry name" value="MAJOR FACILITATOR SUPERFAMILY MULTIDRUG TRANSPORTER MFSC"/>
    <property type="match status" value="1"/>
</dbReference>
<dbReference type="Proteomes" id="UP000237752">
    <property type="component" value="Unassembled WGS sequence"/>
</dbReference>
<feature type="transmembrane region" description="Helical" evidence="6">
    <location>
        <begin position="22"/>
        <end position="44"/>
    </location>
</feature>
<dbReference type="GO" id="GO:0022857">
    <property type="term" value="F:transmembrane transporter activity"/>
    <property type="evidence" value="ECO:0007669"/>
    <property type="project" value="InterPro"/>
</dbReference>
<feature type="transmembrane region" description="Helical" evidence="6">
    <location>
        <begin position="449"/>
        <end position="471"/>
    </location>
</feature>
<evidence type="ECO:0000256" key="4">
    <source>
        <dbReference type="ARBA" id="ARBA00022989"/>
    </source>
</evidence>
<feature type="transmembrane region" description="Helical" evidence="6">
    <location>
        <begin position="145"/>
        <end position="163"/>
    </location>
</feature>
<protein>
    <submittedName>
        <fullName evidence="8">MFS transporter</fullName>
    </submittedName>
</protein>
<gene>
    <name evidence="8" type="ORF">CLV47_10878</name>
</gene>
<evidence type="ECO:0000259" key="7">
    <source>
        <dbReference type="PROSITE" id="PS50850"/>
    </source>
</evidence>
<feature type="transmembrane region" description="Helical" evidence="6">
    <location>
        <begin position="371"/>
        <end position="394"/>
    </location>
</feature>
<feature type="transmembrane region" description="Helical" evidence="6">
    <location>
        <begin position="175"/>
        <end position="196"/>
    </location>
</feature>
<dbReference type="CDD" id="cd17504">
    <property type="entry name" value="MFS_MMR_MDR_like"/>
    <property type="match status" value="1"/>
</dbReference>
<reference evidence="8 9" key="1">
    <citation type="submission" date="2018-03" db="EMBL/GenBank/DDBJ databases">
        <title>Genomic Encyclopedia of Archaeal and Bacterial Type Strains, Phase II (KMG-II): from individual species to whole genera.</title>
        <authorList>
            <person name="Goeker M."/>
        </authorList>
    </citation>
    <scope>NUCLEOTIDE SEQUENCE [LARGE SCALE GENOMIC DNA]</scope>
    <source>
        <strain evidence="8 9">DSM 100065</strain>
    </source>
</reference>
<keyword evidence="2" id="KW-0813">Transport</keyword>
<dbReference type="GO" id="GO:0005886">
    <property type="term" value="C:plasma membrane"/>
    <property type="evidence" value="ECO:0007669"/>
    <property type="project" value="UniProtKB-SubCell"/>
</dbReference>
<feature type="transmembrane region" description="Helical" evidence="6">
    <location>
        <begin position="345"/>
        <end position="365"/>
    </location>
</feature>
<sequence>MTLLDTSTTTPSVQRMASPRRVTAILAMTGMAVSIMQTLVIPILPSLPKILHTHPANSTWVLTVTLLVGAVFTPISGRLGDMFGKRRILLISVSTMVIGSVFCALSNSLAPMLIGRGLQGMSLGSIALGISLMRDTLPRERLASAVALMSATLGIGGAVGLPLSAMVAEKLSWHYLFWGSTVIGVIAMIGIARSIPESTIKTGGRFDFVGAAGLSIVLVSLLFGLSKSTDWGWGDPKQLALFAVAAIVFVAWSRYELRSKAPLINIRTSIRRVVLFTNLTSILIGFAMYTLNLVMTQLLQAPDGTGLGFGQSMIVAGLCSAPMGIAMMLVSPLAARIIVRFGPRFALRLGSLVIACGFIYAAFFLEHVWEALIVAAATGVGIAIAYAAMPTIIMRSVPTTETAAANSVNTLSRSLGTSLAAAVHGAIIAVAFASSAAHPEIMHHHSFTAFDLCFLLGAISCVLAIVVASFIPKDRKDTQPLVLDLDVLADLEGVAGIEMDRDLLDTHHDRRASVLIREARPRSVVRRRPAARPRSHARRR</sequence>
<feature type="domain" description="Major facilitator superfamily (MFS) profile" evidence="7">
    <location>
        <begin position="22"/>
        <end position="476"/>
    </location>
</feature>
<keyword evidence="4 6" id="KW-1133">Transmembrane helix</keyword>
<dbReference type="Pfam" id="PF07690">
    <property type="entry name" value="MFS_1"/>
    <property type="match status" value="1"/>
</dbReference>
<dbReference type="RefSeq" id="WP_202862521.1">
    <property type="nucleotide sequence ID" value="NZ_PVUE01000008.1"/>
</dbReference>
<feature type="transmembrane region" description="Helical" evidence="6">
    <location>
        <begin position="113"/>
        <end position="133"/>
    </location>
</feature>
<keyword evidence="5 6" id="KW-0472">Membrane</keyword>
<dbReference type="EMBL" id="PVUE01000008">
    <property type="protein sequence ID" value="PRZ41719.1"/>
    <property type="molecule type" value="Genomic_DNA"/>
</dbReference>
<feature type="transmembrane region" description="Helical" evidence="6">
    <location>
        <begin position="309"/>
        <end position="333"/>
    </location>
</feature>
<evidence type="ECO:0000256" key="6">
    <source>
        <dbReference type="SAM" id="Phobius"/>
    </source>
</evidence>
<dbReference type="SUPFAM" id="SSF103473">
    <property type="entry name" value="MFS general substrate transporter"/>
    <property type="match status" value="1"/>
</dbReference>